<dbReference type="AlphaFoldDB" id="A0AAV9RY27"/>
<feature type="region of interest" description="Disordered" evidence="12">
    <location>
        <begin position="149"/>
        <end position="198"/>
    </location>
</feature>
<dbReference type="InterPro" id="IPR013087">
    <property type="entry name" value="Znf_C2H2_type"/>
</dbReference>
<dbReference type="PROSITE" id="PS50157">
    <property type="entry name" value="ZINC_FINGER_C2H2_2"/>
    <property type="match status" value="12"/>
</dbReference>
<dbReference type="GO" id="GO:0000978">
    <property type="term" value="F:RNA polymerase II cis-regulatory region sequence-specific DNA binding"/>
    <property type="evidence" value="ECO:0007669"/>
    <property type="project" value="TreeGrafter"/>
</dbReference>
<feature type="compositionally biased region" description="Polar residues" evidence="12">
    <location>
        <begin position="181"/>
        <end position="191"/>
    </location>
</feature>
<feature type="domain" description="C2H2-type" evidence="13">
    <location>
        <begin position="231"/>
        <end position="258"/>
    </location>
</feature>
<feature type="domain" description="C2H2-type" evidence="13">
    <location>
        <begin position="203"/>
        <end position="230"/>
    </location>
</feature>
<feature type="compositionally biased region" description="Basic and acidic residues" evidence="12">
    <location>
        <begin position="613"/>
        <end position="636"/>
    </location>
</feature>
<feature type="domain" description="C2H2-type" evidence="13">
    <location>
        <begin position="882"/>
        <end position="909"/>
    </location>
</feature>
<gene>
    <name evidence="14" type="ORF">CRENBAI_013227</name>
</gene>
<dbReference type="GO" id="GO:0031519">
    <property type="term" value="C:PcG protein complex"/>
    <property type="evidence" value="ECO:0007669"/>
    <property type="project" value="TreeGrafter"/>
</dbReference>
<feature type="domain" description="C2H2-type" evidence="13">
    <location>
        <begin position="966"/>
        <end position="993"/>
    </location>
</feature>
<evidence type="ECO:0000313" key="14">
    <source>
        <dbReference type="EMBL" id="KAK5613994.1"/>
    </source>
</evidence>
<feature type="region of interest" description="Disordered" evidence="12">
    <location>
        <begin position="778"/>
        <end position="848"/>
    </location>
</feature>
<accession>A0AAV9RY27</accession>
<comment type="subcellular location">
    <subcellularLocation>
        <location evidence="1">Nucleus</location>
    </subcellularLocation>
</comment>
<dbReference type="PANTHER" id="PTHR14003">
    <property type="entry name" value="TRANSCRIPTIONAL REPRESSOR PROTEIN YY"/>
    <property type="match status" value="1"/>
</dbReference>
<evidence type="ECO:0000256" key="2">
    <source>
        <dbReference type="ARBA" id="ARBA00006991"/>
    </source>
</evidence>
<feature type="compositionally biased region" description="Acidic residues" evidence="12">
    <location>
        <begin position="151"/>
        <end position="162"/>
    </location>
</feature>
<dbReference type="GO" id="GO:0000981">
    <property type="term" value="F:DNA-binding transcription factor activity, RNA polymerase II-specific"/>
    <property type="evidence" value="ECO:0007669"/>
    <property type="project" value="TreeGrafter"/>
</dbReference>
<keyword evidence="3" id="KW-0479">Metal-binding</keyword>
<evidence type="ECO:0000256" key="9">
    <source>
        <dbReference type="ARBA" id="ARBA00023163"/>
    </source>
</evidence>
<proteinExistence type="inferred from homology"/>
<dbReference type="EMBL" id="JAHHUM010001179">
    <property type="protein sequence ID" value="KAK5613994.1"/>
    <property type="molecule type" value="Genomic_DNA"/>
</dbReference>
<dbReference type="FunFam" id="3.30.160.60:FF:000557">
    <property type="entry name" value="zinc finger and SCAN domain-containing protein 29"/>
    <property type="match status" value="1"/>
</dbReference>
<feature type="domain" description="C2H2-type" evidence="13">
    <location>
        <begin position="371"/>
        <end position="398"/>
    </location>
</feature>
<feature type="domain" description="C2H2-type" evidence="13">
    <location>
        <begin position="343"/>
        <end position="370"/>
    </location>
</feature>
<keyword evidence="9" id="KW-0804">Transcription</keyword>
<feature type="domain" description="C2H2-type" evidence="13">
    <location>
        <begin position="938"/>
        <end position="965"/>
    </location>
</feature>
<evidence type="ECO:0000256" key="5">
    <source>
        <dbReference type="ARBA" id="ARBA00022771"/>
    </source>
</evidence>
<feature type="compositionally biased region" description="Acidic residues" evidence="12">
    <location>
        <begin position="97"/>
        <end position="106"/>
    </location>
</feature>
<dbReference type="SUPFAM" id="SSF57667">
    <property type="entry name" value="beta-beta-alpha zinc fingers"/>
    <property type="match status" value="7"/>
</dbReference>
<keyword evidence="10" id="KW-0539">Nucleus</keyword>
<dbReference type="GO" id="GO:0008270">
    <property type="term" value="F:zinc ion binding"/>
    <property type="evidence" value="ECO:0007669"/>
    <property type="project" value="UniProtKB-KW"/>
</dbReference>
<dbReference type="SMART" id="SM00355">
    <property type="entry name" value="ZnF_C2H2"/>
    <property type="match status" value="12"/>
</dbReference>
<reference evidence="14 15" key="1">
    <citation type="submission" date="2021-06" db="EMBL/GenBank/DDBJ databases">
        <authorList>
            <person name="Palmer J.M."/>
        </authorList>
    </citation>
    <scope>NUCLEOTIDE SEQUENCE [LARGE SCALE GENOMIC DNA]</scope>
    <source>
        <strain evidence="14 15">MEX-2019</strain>
        <tissue evidence="14">Muscle</tissue>
    </source>
</reference>
<keyword evidence="15" id="KW-1185">Reference proteome</keyword>
<keyword evidence="5 11" id="KW-0863">Zinc-finger</keyword>
<evidence type="ECO:0000256" key="6">
    <source>
        <dbReference type="ARBA" id="ARBA00022833"/>
    </source>
</evidence>
<feature type="domain" description="C2H2-type" evidence="13">
    <location>
        <begin position="315"/>
        <end position="342"/>
    </location>
</feature>
<dbReference type="Pfam" id="PF00096">
    <property type="entry name" value="zf-C2H2"/>
    <property type="match status" value="10"/>
</dbReference>
<feature type="compositionally biased region" description="Basic and acidic residues" evidence="12">
    <location>
        <begin position="84"/>
        <end position="96"/>
    </location>
</feature>
<comment type="similarity">
    <text evidence="2">Belongs to the krueppel C2H2-type zinc-finger protein family.</text>
</comment>
<dbReference type="Gene3D" id="3.30.160.60">
    <property type="entry name" value="Classic Zinc Finger"/>
    <property type="match status" value="12"/>
</dbReference>
<dbReference type="FunFam" id="3.30.160.60:FF:000508">
    <property type="entry name" value="Myeloid zinc finger 1"/>
    <property type="match status" value="3"/>
</dbReference>
<evidence type="ECO:0000256" key="12">
    <source>
        <dbReference type="SAM" id="MobiDB-lite"/>
    </source>
</evidence>
<evidence type="ECO:0000256" key="8">
    <source>
        <dbReference type="ARBA" id="ARBA00023125"/>
    </source>
</evidence>
<dbReference type="PANTHER" id="PTHR14003:SF23">
    <property type="entry name" value="ZINC FINGER PROTEIN 143"/>
    <property type="match status" value="1"/>
</dbReference>
<keyword evidence="6" id="KW-0862">Zinc</keyword>
<feature type="domain" description="C2H2-type" evidence="13">
    <location>
        <begin position="854"/>
        <end position="881"/>
    </location>
</feature>
<feature type="region of interest" description="Disordered" evidence="12">
    <location>
        <begin position="70"/>
        <end position="106"/>
    </location>
</feature>
<comment type="caution">
    <text evidence="14">The sequence shown here is derived from an EMBL/GenBank/DDBJ whole genome shotgun (WGS) entry which is preliminary data.</text>
</comment>
<evidence type="ECO:0000256" key="3">
    <source>
        <dbReference type="ARBA" id="ARBA00022723"/>
    </source>
</evidence>
<dbReference type="GO" id="GO:0000785">
    <property type="term" value="C:chromatin"/>
    <property type="evidence" value="ECO:0007669"/>
    <property type="project" value="TreeGrafter"/>
</dbReference>
<evidence type="ECO:0000256" key="10">
    <source>
        <dbReference type="ARBA" id="ARBA00023242"/>
    </source>
</evidence>
<evidence type="ECO:0000259" key="13">
    <source>
        <dbReference type="PROSITE" id="PS50157"/>
    </source>
</evidence>
<dbReference type="InterPro" id="IPR036236">
    <property type="entry name" value="Znf_C2H2_sf"/>
</dbReference>
<feature type="region of interest" description="Disordered" evidence="12">
    <location>
        <begin position="589"/>
        <end position="654"/>
    </location>
</feature>
<keyword evidence="7" id="KW-0805">Transcription regulation</keyword>
<dbReference type="FunFam" id="3.30.160.60:FF:001325">
    <property type="entry name" value="zinc finger protein 200"/>
    <property type="match status" value="1"/>
</dbReference>
<protein>
    <recommendedName>
        <fullName evidence="13">C2H2-type domain-containing protein</fullName>
    </recommendedName>
</protein>
<dbReference type="FunFam" id="3.30.160.60:FF:000912">
    <property type="entry name" value="Zinc finger protein 660"/>
    <property type="match status" value="2"/>
</dbReference>
<dbReference type="PROSITE" id="PS00028">
    <property type="entry name" value="ZINC_FINGER_C2H2_1"/>
    <property type="match status" value="12"/>
</dbReference>
<feature type="domain" description="C2H2-type" evidence="13">
    <location>
        <begin position="287"/>
        <end position="314"/>
    </location>
</feature>
<keyword evidence="4" id="KW-0677">Repeat</keyword>
<dbReference type="GO" id="GO:0042802">
    <property type="term" value="F:identical protein binding"/>
    <property type="evidence" value="ECO:0007669"/>
    <property type="project" value="UniProtKB-ARBA"/>
</dbReference>
<evidence type="ECO:0000256" key="11">
    <source>
        <dbReference type="PROSITE-ProRule" id="PRU00042"/>
    </source>
</evidence>
<dbReference type="Proteomes" id="UP001311232">
    <property type="component" value="Unassembled WGS sequence"/>
</dbReference>
<dbReference type="FunFam" id="3.30.160.60:FF:002343">
    <property type="entry name" value="Zinc finger protein 33A"/>
    <property type="match status" value="2"/>
</dbReference>
<evidence type="ECO:0000256" key="1">
    <source>
        <dbReference type="ARBA" id="ARBA00004123"/>
    </source>
</evidence>
<evidence type="ECO:0000256" key="4">
    <source>
        <dbReference type="ARBA" id="ARBA00022737"/>
    </source>
</evidence>
<organism evidence="14 15">
    <name type="scientific">Crenichthys baileyi</name>
    <name type="common">White River springfish</name>
    <dbReference type="NCBI Taxonomy" id="28760"/>
    <lineage>
        <taxon>Eukaryota</taxon>
        <taxon>Metazoa</taxon>
        <taxon>Chordata</taxon>
        <taxon>Craniata</taxon>
        <taxon>Vertebrata</taxon>
        <taxon>Euteleostomi</taxon>
        <taxon>Actinopterygii</taxon>
        <taxon>Neopterygii</taxon>
        <taxon>Teleostei</taxon>
        <taxon>Neoteleostei</taxon>
        <taxon>Acanthomorphata</taxon>
        <taxon>Ovalentaria</taxon>
        <taxon>Atherinomorphae</taxon>
        <taxon>Cyprinodontiformes</taxon>
        <taxon>Goodeidae</taxon>
        <taxon>Crenichthys</taxon>
    </lineage>
</organism>
<feature type="domain" description="C2H2-type" evidence="13">
    <location>
        <begin position="259"/>
        <end position="286"/>
    </location>
</feature>
<dbReference type="FunFam" id="3.30.160.60:FF:000478">
    <property type="entry name" value="Zinc finger protein 133"/>
    <property type="match status" value="2"/>
</dbReference>
<sequence>MSSVSSLRELTNKQLNPAEETFTDIKEIIVKSEEEIDGGLDVSETTPIINHLTDPLQRYVKKEEDFSDQVRNSIWDQEEPDPLAMKEEQDDLQIKEEENELCISQDEEELVLKKETEPVIFYSTNEEKDHREPKLIRDQILSPDICAAENQDQEESDDEDTELSSVEEPKQNKRCQKTRGYDNNSDTSTQRGQKKTPKDKNLYACTMCDKLFSQKTHLIYHTRTHTGEKPFSCKFCGKCFSRESIVNNHLRIHTGEKPFSCMTCGKSFTLKHKLTDHMRIHTGEKPFPCNNCEKSFNLKSNLKQHMRIHTGEKPFSCVTCGKSFSQRSQVTLHMRSHTGDRPFSCMTCGKSYSHKGHLTDHMRTHTGEKPFSCMTCGKSYSQKGHLTVHMRIHTVRMSSLRCKKSLSDEQLTPAEETFTELKEIIVKSEEEIDGESRLLDFSRIPQIIVHQIELFCGVKLQIPDGQEGMSGNAITLEIMSFQLPSFEFQEPQHDVEKEEALDDQQLWHQERNFILDQEEPDRLQIKEEQGELEHQQIKEEEDEVLISHNEAHLVLKQETKTFMVSPSYEEKYYIEPESNWNQVISQDTPEAEIQDQEGSSDKDSGSETDEEQIENKGQSENEWKEIEMDRQADRQNQDSGPIKFQPQREFVNEQLTPPEETFTEFKEIIIKFEEEMDDQRRLLYFTRTPQIILHRIDVLQEYVCKEEALADQQICNQEKNSIFDEEEPETQQIKEEKVELEHLQIKEEEKELCISQDEEQLGLKREKETFMVTPTNDEIFHIEPEANWNQFSSRDSPEIENEDQGEKNPKVSGSKTDQDQMLNKRHQKTRQHNNNSNNSQQKGRKKTHRDKTLYFCEMCDKGFSQNKNLTAHMRIHTGERPFSCKTCGTCFTKKSNLTRHLKTHTGEKPFPCDACKKTFSLKRDLVKHMRIHTGERPFLCMACGKSFRLKFILTEHIRTHTGERPFPCCGCKKTFSLKRNLVKHMRIHTVEKPFPSFTYGKRLKSKGNSKTKLRIHTDENPLSC</sequence>
<dbReference type="GO" id="GO:0005667">
    <property type="term" value="C:transcription regulator complex"/>
    <property type="evidence" value="ECO:0007669"/>
    <property type="project" value="TreeGrafter"/>
</dbReference>
<name>A0AAV9RY27_9TELE</name>
<keyword evidence="8" id="KW-0238">DNA-binding</keyword>
<dbReference type="FunFam" id="3.30.160.60:FF:000446">
    <property type="entry name" value="Zinc finger protein"/>
    <property type="match status" value="1"/>
</dbReference>
<evidence type="ECO:0000313" key="15">
    <source>
        <dbReference type="Proteomes" id="UP001311232"/>
    </source>
</evidence>
<evidence type="ECO:0000256" key="7">
    <source>
        <dbReference type="ARBA" id="ARBA00023015"/>
    </source>
</evidence>
<feature type="compositionally biased region" description="Polar residues" evidence="12">
    <location>
        <begin position="811"/>
        <end position="821"/>
    </location>
</feature>
<feature type="domain" description="C2H2-type" evidence="13">
    <location>
        <begin position="910"/>
        <end position="937"/>
    </location>
</feature>